<sequence>MVWQHLEECFGTPEVIENALLKKIEDFPKLTNKDNVKLGELGVILFELECAKAEGYLTGLSYLDTARGVNPYVEKLPFNPTRKIESSWIQVQGGPHSGITPFLCLHFICMTSGEDQKRSMLHSHHLKQSCSFQNGEACKLQQQSLGECAQNRCSNTSDNQAGPAEMKVDDPECQCPIHKKPHPLKKCRSFR</sequence>
<dbReference type="PANTHER" id="PTHR47331:SF7">
    <property type="match status" value="1"/>
</dbReference>
<accession>A0A9Q0E6Q7</accession>
<keyword evidence="2" id="KW-1185">Reference proteome</keyword>
<name>A0A9Q0E6Q7_9TELE</name>
<protein>
    <submittedName>
        <fullName evidence="1">Uncharacterized protein</fullName>
    </submittedName>
</protein>
<evidence type="ECO:0000313" key="2">
    <source>
        <dbReference type="Proteomes" id="UP001148018"/>
    </source>
</evidence>
<dbReference type="Proteomes" id="UP001148018">
    <property type="component" value="Unassembled WGS sequence"/>
</dbReference>
<dbReference type="PANTHER" id="PTHR47331">
    <property type="entry name" value="PHD-TYPE DOMAIN-CONTAINING PROTEIN"/>
    <property type="match status" value="1"/>
</dbReference>
<evidence type="ECO:0000313" key="1">
    <source>
        <dbReference type="EMBL" id="KAJ3601939.1"/>
    </source>
</evidence>
<gene>
    <name evidence="1" type="ORF">NHX12_029700</name>
</gene>
<dbReference type="EMBL" id="JANIIK010000046">
    <property type="protein sequence ID" value="KAJ3601939.1"/>
    <property type="molecule type" value="Genomic_DNA"/>
</dbReference>
<reference evidence="1" key="1">
    <citation type="submission" date="2022-07" db="EMBL/GenBank/DDBJ databases">
        <title>Chromosome-level genome of Muraenolepis orangiensis.</title>
        <authorList>
            <person name="Kim J."/>
        </authorList>
    </citation>
    <scope>NUCLEOTIDE SEQUENCE</scope>
    <source>
        <strain evidence="1">KU_S4_2022</strain>
        <tissue evidence="1">Muscle</tissue>
    </source>
</reference>
<proteinExistence type="predicted"/>
<dbReference type="OrthoDB" id="10068969at2759"/>
<comment type="caution">
    <text evidence="1">The sequence shown here is derived from an EMBL/GenBank/DDBJ whole genome shotgun (WGS) entry which is preliminary data.</text>
</comment>
<dbReference type="AlphaFoldDB" id="A0A9Q0E6Q7"/>
<organism evidence="1 2">
    <name type="scientific">Muraenolepis orangiensis</name>
    <name type="common">Patagonian moray cod</name>
    <dbReference type="NCBI Taxonomy" id="630683"/>
    <lineage>
        <taxon>Eukaryota</taxon>
        <taxon>Metazoa</taxon>
        <taxon>Chordata</taxon>
        <taxon>Craniata</taxon>
        <taxon>Vertebrata</taxon>
        <taxon>Euteleostomi</taxon>
        <taxon>Actinopterygii</taxon>
        <taxon>Neopterygii</taxon>
        <taxon>Teleostei</taxon>
        <taxon>Neoteleostei</taxon>
        <taxon>Acanthomorphata</taxon>
        <taxon>Zeiogadaria</taxon>
        <taxon>Gadariae</taxon>
        <taxon>Gadiformes</taxon>
        <taxon>Muraenolepidoidei</taxon>
        <taxon>Muraenolepididae</taxon>
        <taxon>Muraenolepis</taxon>
    </lineage>
</organism>